<dbReference type="STRING" id="51031.W2TM78"/>
<evidence type="ECO:0000313" key="2">
    <source>
        <dbReference type="EMBL" id="ETN82848.1"/>
    </source>
</evidence>
<proteinExistence type="predicted"/>
<keyword evidence="3" id="KW-1185">Reference proteome</keyword>
<evidence type="ECO:0000256" key="1">
    <source>
        <dbReference type="SAM" id="MobiDB-lite"/>
    </source>
</evidence>
<dbReference type="KEGG" id="nai:NECAME_07742"/>
<evidence type="ECO:0000313" key="3">
    <source>
        <dbReference type="Proteomes" id="UP000053676"/>
    </source>
</evidence>
<protein>
    <submittedName>
        <fullName evidence="2">Uncharacterized protein</fullName>
    </submittedName>
</protein>
<dbReference type="OMA" id="NWPSNMG"/>
<reference evidence="3" key="1">
    <citation type="journal article" date="2014" name="Nat. Genet.">
        <title>Genome of the human hookworm Necator americanus.</title>
        <authorList>
            <person name="Tang Y.T."/>
            <person name="Gao X."/>
            <person name="Rosa B.A."/>
            <person name="Abubucker S."/>
            <person name="Hallsworth-Pepin K."/>
            <person name="Martin J."/>
            <person name="Tyagi R."/>
            <person name="Heizer E."/>
            <person name="Zhang X."/>
            <person name="Bhonagiri-Palsikar V."/>
            <person name="Minx P."/>
            <person name="Warren W.C."/>
            <person name="Wang Q."/>
            <person name="Zhan B."/>
            <person name="Hotez P.J."/>
            <person name="Sternberg P.W."/>
            <person name="Dougall A."/>
            <person name="Gaze S.T."/>
            <person name="Mulvenna J."/>
            <person name="Sotillo J."/>
            <person name="Ranganathan S."/>
            <person name="Rabelo E.M."/>
            <person name="Wilson R.K."/>
            <person name="Felgner P.L."/>
            <person name="Bethony J."/>
            <person name="Hawdon J.M."/>
            <person name="Gasser R.B."/>
            <person name="Loukas A."/>
            <person name="Mitreva M."/>
        </authorList>
    </citation>
    <scope>NUCLEOTIDE SEQUENCE [LARGE SCALE GENOMIC DNA]</scope>
</reference>
<dbReference type="AlphaFoldDB" id="W2TM78"/>
<sequence length="187" mass="19558">MGGMRPGQHPGGQPIPPGGGRGAGGQPPPPYHHRAPTPMVGFNPNPSMMQPGMSMHPGMGQMRGQPGSGPMPPQQQQQQPPPQQQQGNPAVLDPAMAQVMSRLKMAKTDEEKTSVFQELKKTPHLFAAFIKMKPTPDGNWPSNMGPGGPGGPPQPGYYGGPPQPQGGARGPGGQFAPMGPVIYVEQN</sequence>
<feature type="region of interest" description="Disordered" evidence="1">
    <location>
        <begin position="1"/>
        <end position="97"/>
    </location>
</feature>
<organism evidence="2 3">
    <name type="scientific">Necator americanus</name>
    <name type="common">Human hookworm</name>
    <dbReference type="NCBI Taxonomy" id="51031"/>
    <lineage>
        <taxon>Eukaryota</taxon>
        <taxon>Metazoa</taxon>
        <taxon>Ecdysozoa</taxon>
        <taxon>Nematoda</taxon>
        <taxon>Chromadorea</taxon>
        <taxon>Rhabditida</taxon>
        <taxon>Rhabditina</taxon>
        <taxon>Rhabditomorpha</taxon>
        <taxon>Strongyloidea</taxon>
        <taxon>Ancylostomatidae</taxon>
        <taxon>Bunostominae</taxon>
        <taxon>Necator</taxon>
    </lineage>
</organism>
<accession>W2TM78</accession>
<dbReference type="Proteomes" id="UP000053676">
    <property type="component" value="Unassembled WGS sequence"/>
</dbReference>
<dbReference type="OrthoDB" id="5864129at2759"/>
<name>W2TM78_NECAM</name>
<dbReference type="InterPro" id="IPR037073">
    <property type="entry name" value="Nuc_rcpt_coact_CREBbp_sf"/>
</dbReference>
<dbReference type="EMBL" id="KI658364">
    <property type="protein sequence ID" value="ETN82848.1"/>
    <property type="molecule type" value="Genomic_DNA"/>
</dbReference>
<gene>
    <name evidence="2" type="ORF">NECAME_07742</name>
</gene>
<dbReference type="Gene3D" id="1.10.1630.10">
    <property type="entry name" value="Nuclear receptor coactivator, CREB-bp-like, interlocking domain"/>
    <property type="match status" value="1"/>
</dbReference>
<feature type="region of interest" description="Disordered" evidence="1">
    <location>
        <begin position="137"/>
        <end position="187"/>
    </location>
</feature>
<feature type="compositionally biased region" description="Pro residues" evidence="1">
    <location>
        <begin position="69"/>
        <end position="83"/>
    </location>
</feature>
<feature type="compositionally biased region" description="Low complexity" evidence="1">
    <location>
        <begin position="1"/>
        <end position="12"/>
    </location>
</feature>